<name>A0ABY8W335_9MYCO</name>
<dbReference type="EMBL" id="CP126981">
    <property type="protein sequence ID" value="WIM89756.1"/>
    <property type="molecule type" value="Genomic_DNA"/>
</dbReference>
<reference evidence="2 3" key="1">
    <citation type="journal article" date="2023" name="Microbiol. Resour. Announc.">
        <title>Complete Genome Sequence of Mycobacterium wuenschmanii, a novel Nontuberculous Mycobacterium Isolated from a captive population of Amazon Milk Frogs.</title>
        <authorList>
            <person name="Hicks J."/>
            <person name="Zeineldin M."/>
            <person name="Ward H."/>
            <person name="Wuenschmann A."/>
            <person name="Camp P."/>
            <person name="Farrell D."/>
            <person name="Lehman K."/>
            <person name="Thacker T."/>
            <person name="Cuthbert E."/>
        </authorList>
    </citation>
    <scope>NUCLEOTIDE SEQUENCE [LARGE SCALE GENOMIC DNA]</scope>
    <source>
        <strain evidence="2 3">Wuenschmanii</strain>
    </source>
</reference>
<keyword evidence="3" id="KW-1185">Reference proteome</keyword>
<organism evidence="2 3">
    <name type="scientific">Candidatus Mycobacterium wuenschmannii</name>
    <dbReference type="NCBI Taxonomy" id="3027808"/>
    <lineage>
        <taxon>Bacteria</taxon>
        <taxon>Bacillati</taxon>
        <taxon>Actinomycetota</taxon>
        <taxon>Actinomycetes</taxon>
        <taxon>Mycobacteriales</taxon>
        <taxon>Mycobacteriaceae</taxon>
        <taxon>Mycobacterium</taxon>
    </lineage>
</organism>
<sequence length="396" mass="44545">MTTTSRPPHPPHQTYARPDSAPLKLSLTRKEDWEAFVYATDRNEPERLSCREIGALSTKALAQYNKRRRVWHANLGPFDTPQCTLLHEQLWDILDSNLQDGQKVRIAIAVDAFPGLGKTTAMLELAKAFHLREIDAEGPRTDDGDERWPVCWLPLTGRPTLLGLNRSMLFFYAHPGSRRGQSDDFLERALDVMKRCETRLLVIDDLHFLRFPSTNSIELSNHFKRIANTFNLTIIFVGVGLAESGLLTEGRPPDTGLEVIDHKRSSGDRKLRSAVPSQTARRTTPFTMNPFLVNSQEGRRNWRNLLLAIEKKLVLANTGRGMLADALPDYLYERSTGHIGSLMSLINVGCSRAIRTGREELTRELLESVKIDGAAEAARKQVAAAIRNGDLRARMT</sequence>
<feature type="domain" description="ORC1/DEAH AAA+ ATPase" evidence="1">
    <location>
        <begin position="108"/>
        <end position="239"/>
    </location>
</feature>
<evidence type="ECO:0000313" key="3">
    <source>
        <dbReference type="Proteomes" id="UP001236585"/>
    </source>
</evidence>
<proteinExistence type="predicted"/>
<dbReference type="InterPro" id="IPR027417">
    <property type="entry name" value="P-loop_NTPase"/>
</dbReference>
<dbReference type="Proteomes" id="UP001236585">
    <property type="component" value="Chromosome"/>
</dbReference>
<evidence type="ECO:0000259" key="1">
    <source>
        <dbReference type="Pfam" id="PF13401"/>
    </source>
</evidence>
<evidence type="ECO:0000313" key="2">
    <source>
        <dbReference type="EMBL" id="WIM89756.1"/>
    </source>
</evidence>
<dbReference type="Pfam" id="PF13401">
    <property type="entry name" value="AAA_22"/>
    <property type="match status" value="1"/>
</dbReference>
<accession>A0ABY8W335</accession>
<dbReference type="InterPro" id="IPR049945">
    <property type="entry name" value="AAA_22"/>
</dbReference>
<gene>
    <name evidence="2" type="ORF">PT015_10190</name>
</gene>
<protein>
    <submittedName>
        <fullName evidence="2">AAA family ATPase</fullName>
    </submittedName>
</protein>
<dbReference type="SUPFAM" id="SSF52540">
    <property type="entry name" value="P-loop containing nucleoside triphosphate hydrolases"/>
    <property type="match status" value="1"/>
</dbReference>